<accession>A0A931CNJ6</accession>
<evidence type="ECO:0000313" key="3">
    <source>
        <dbReference type="Proteomes" id="UP000655366"/>
    </source>
</evidence>
<dbReference type="RefSeq" id="WP_196396140.1">
    <property type="nucleotide sequence ID" value="NZ_JADNYM010000007.1"/>
</dbReference>
<feature type="compositionally biased region" description="Basic and acidic residues" evidence="1">
    <location>
        <begin position="44"/>
        <end position="54"/>
    </location>
</feature>
<evidence type="ECO:0000256" key="1">
    <source>
        <dbReference type="SAM" id="MobiDB-lite"/>
    </source>
</evidence>
<dbReference type="Proteomes" id="UP000655366">
    <property type="component" value="Unassembled WGS sequence"/>
</dbReference>
<protein>
    <recommendedName>
        <fullName evidence="4">DUF559 domain-containing protein</fullName>
    </recommendedName>
</protein>
<dbReference type="InterPro" id="IPR011335">
    <property type="entry name" value="Restrct_endonuc-II-like"/>
</dbReference>
<organism evidence="2 3">
    <name type="scientific">Arthrobacter terrae</name>
    <dbReference type="NCBI Taxonomy" id="2935737"/>
    <lineage>
        <taxon>Bacteria</taxon>
        <taxon>Bacillati</taxon>
        <taxon>Actinomycetota</taxon>
        <taxon>Actinomycetes</taxon>
        <taxon>Micrococcales</taxon>
        <taxon>Micrococcaceae</taxon>
        <taxon>Arthrobacter</taxon>
    </lineage>
</organism>
<dbReference type="EMBL" id="JADNYM010000007">
    <property type="protein sequence ID" value="MBG0739206.1"/>
    <property type="molecule type" value="Genomic_DNA"/>
</dbReference>
<proteinExistence type="predicted"/>
<evidence type="ECO:0000313" key="2">
    <source>
        <dbReference type="EMBL" id="MBG0739206.1"/>
    </source>
</evidence>
<evidence type="ECO:0008006" key="4">
    <source>
        <dbReference type="Google" id="ProtNLM"/>
    </source>
</evidence>
<gene>
    <name evidence="2" type="ORF">IV500_07355</name>
</gene>
<comment type="caution">
    <text evidence="2">The sequence shown here is derived from an EMBL/GenBank/DDBJ whole genome shotgun (WGS) entry which is preliminary data.</text>
</comment>
<dbReference type="AlphaFoldDB" id="A0A931CNJ6"/>
<keyword evidence="3" id="KW-1185">Reference proteome</keyword>
<sequence>MRPPLPLPDPLDREPFTLQRGLDAGVSYGRLRNRRFSRPSRGIRVPEDDGRPSRGIEVPEDDDGHKLAMLAAPLSQVTGRSAVAHESAFVMWKFPGFLPGAEGSSVHIARPDTAAIVRRRGVIGHRGQFFDDEVTCLNGVWITTRTRTWLDISRRMSVDELTVVADHLIRIPRPRFEPRSVPYATVADLADMLDRHQGTPGIRKARLALQQARIGADSAPETRLRLAVVRAGLPEPELNRGLELGNATREPDLSFPLYRVAAEYDGSSHSESDQVVRDIRREEDFAAGGWIQVRISKRHMADDAKAAVSKIRAALLSRGWSPAGPTG</sequence>
<name>A0A931CNJ6_9MICC</name>
<reference evidence="2 3" key="1">
    <citation type="submission" date="2020-11" db="EMBL/GenBank/DDBJ databases">
        <title>Arthrobacter antarcticus sp. nov., isolated from Antarctic Soil.</title>
        <authorList>
            <person name="Li J."/>
        </authorList>
    </citation>
    <scope>NUCLEOTIDE SEQUENCE [LARGE SCALE GENOMIC DNA]</scope>
    <source>
        <strain evidence="2 3">Z1-20</strain>
    </source>
</reference>
<dbReference type="SUPFAM" id="SSF52980">
    <property type="entry name" value="Restriction endonuclease-like"/>
    <property type="match status" value="1"/>
</dbReference>
<feature type="region of interest" description="Disordered" evidence="1">
    <location>
        <begin position="37"/>
        <end position="61"/>
    </location>
</feature>